<feature type="transmembrane region" description="Helical" evidence="7">
    <location>
        <begin position="163"/>
        <end position="184"/>
    </location>
</feature>
<dbReference type="Gene3D" id="3.10.580.10">
    <property type="entry name" value="CBS-domain"/>
    <property type="match status" value="1"/>
</dbReference>
<feature type="domain" description="CBS" evidence="9">
    <location>
        <begin position="473"/>
        <end position="529"/>
    </location>
</feature>
<evidence type="ECO:0000259" key="8">
    <source>
        <dbReference type="PROSITE" id="PS50850"/>
    </source>
</evidence>
<dbReference type="Proteomes" id="UP000515909">
    <property type="component" value="Chromosome"/>
</dbReference>
<evidence type="ECO:0000313" key="10">
    <source>
        <dbReference type="EMBL" id="QNK40010.1"/>
    </source>
</evidence>
<keyword evidence="3 7" id="KW-0812">Transmembrane</keyword>
<dbReference type="InterPro" id="IPR000644">
    <property type="entry name" value="CBS_dom"/>
</dbReference>
<dbReference type="GO" id="GO:0005886">
    <property type="term" value="C:plasma membrane"/>
    <property type="evidence" value="ECO:0007669"/>
    <property type="project" value="UniProtKB-SubCell"/>
</dbReference>
<name>A0A7G8T8R9_9FIRM</name>
<feature type="domain" description="Major facilitator superfamily (MFS) profile" evidence="8">
    <location>
        <begin position="9"/>
        <end position="454"/>
    </location>
</feature>
<dbReference type="Pfam" id="PF00571">
    <property type="entry name" value="CBS"/>
    <property type="match status" value="2"/>
</dbReference>
<proteinExistence type="predicted"/>
<feature type="transmembrane region" description="Helical" evidence="7">
    <location>
        <begin position="390"/>
        <end position="412"/>
    </location>
</feature>
<evidence type="ECO:0000256" key="4">
    <source>
        <dbReference type="ARBA" id="ARBA00022989"/>
    </source>
</evidence>
<keyword evidence="5 7" id="KW-0472">Membrane</keyword>
<feature type="transmembrane region" description="Helical" evidence="7">
    <location>
        <begin position="350"/>
        <end position="369"/>
    </location>
</feature>
<dbReference type="RefSeq" id="WP_187035167.1">
    <property type="nucleotide sequence ID" value="NZ_CP060286.1"/>
</dbReference>
<organism evidence="10 11">
    <name type="scientific">Caproicibacter fermentans</name>
    <dbReference type="NCBI Taxonomy" id="2576756"/>
    <lineage>
        <taxon>Bacteria</taxon>
        <taxon>Bacillati</taxon>
        <taxon>Bacillota</taxon>
        <taxon>Clostridia</taxon>
        <taxon>Eubacteriales</taxon>
        <taxon>Acutalibacteraceae</taxon>
        <taxon>Caproicibacter</taxon>
    </lineage>
</organism>
<dbReference type="SMART" id="SM00116">
    <property type="entry name" value="CBS"/>
    <property type="match status" value="2"/>
</dbReference>
<dbReference type="PANTHER" id="PTHR42718">
    <property type="entry name" value="MAJOR FACILITATOR SUPERFAMILY MULTIDRUG TRANSPORTER MFSC"/>
    <property type="match status" value="1"/>
</dbReference>
<feature type="transmembrane region" description="Helical" evidence="7">
    <location>
        <begin position="47"/>
        <end position="67"/>
    </location>
</feature>
<evidence type="ECO:0000256" key="7">
    <source>
        <dbReference type="SAM" id="Phobius"/>
    </source>
</evidence>
<sequence>MISTKPKMIVIVAAFAAFLATFNETFLNVAFTPIMTDLNVGVSTVQWLATAYMLGAAVMVPVSAFMYRRIPTKPLFLFTTSLLIVGSVIGALATSFPILLAGRIVQALGTGMLIPIGMNITLEVAPREKLGTYMGIMGAMTTLGPSLSVIVAGILLSFSNWHLLLWVFAGLSALCFISGAFMLTNVAHLTHPKLDFTSVVLISIALIGILYAVSTIFSGSVTVAIIAAVIGAFLLYLFLKRQKKLSQPLIDLRPLKVKPFSIGVIINMISLVVIFAMNIIIPIYMQSAMGASSLGASLTLFPAIMLSCIIAPIAGKVFDKHGAGVLLPLGFAMICLFTIALAFLHTSGSFVILAVLYIPVICGSALIIGPVQSFSLSYLDYELNPHGVTVMSTGFQIAGCIGSSLFTGVYSAVVASRMAFGSDAFSGASDGFMITGLLAAAFALVGLILALYTRKFNCESEKVEPTGILRSIMKTNVYTVSADATLLDAMRLITEKEVSGVPVIDNVKNIVGFISDGDILRYLAKKHPLFENAYSLAAMSGDGFDKKLLELMNIKVIDVAEKKVITTDANDDLGDVCRILSEYHLKKIPVMEDGRMIGMINSSNITKYAMNACISATAIAK</sequence>
<evidence type="ECO:0000259" key="9">
    <source>
        <dbReference type="PROSITE" id="PS51371"/>
    </source>
</evidence>
<feature type="transmembrane region" description="Helical" evidence="7">
    <location>
        <begin position="325"/>
        <end position="344"/>
    </location>
</feature>
<dbReference type="EMBL" id="CP060286">
    <property type="protein sequence ID" value="QNK40010.1"/>
    <property type="molecule type" value="Genomic_DNA"/>
</dbReference>
<dbReference type="PRINTS" id="PR01036">
    <property type="entry name" value="TCRTETB"/>
</dbReference>
<feature type="domain" description="CBS" evidence="9">
    <location>
        <begin position="560"/>
        <end position="617"/>
    </location>
</feature>
<dbReference type="PROSITE" id="PS51371">
    <property type="entry name" value="CBS"/>
    <property type="match status" value="2"/>
</dbReference>
<dbReference type="Gene3D" id="1.20.1720.10">
    <property type="entry name" value="Multidrug resistance protein D"/>
    <property type="match status" value="1"/>
</dbReference>
<accession>A0A7G8T8R9</accession>
<feature type="transmembrane region" description="Helical" evidence="7">
    <location>
        <begin position="104"/>
        <end position="122"/>
    </location>
</feature>
<dbReference type="PROSITE" id="PS50850">
    <property type="entry name" value="MFS"/>
    <property type="match status" value="1"/>
</dbReference>
<feature type="transmembrane region" description="Helical" evidence="7">
    <location>
        <begin position="74"/>
        <end position="98"/>
    </location>
</feature>
<evidence type="ECO:0000256" key="5">
    <source>
        <dbReference type="ARBA" id="ARBA00023136"/>
    </source>
</evidence>
<dbReference type="KEGG" id="cfem:HCR03_15055"/>
<keyword evidence="4 7" id="KW-1133">Transmembrane helix</keyword>
<feature type="transmembrane region" description="Helical" evidence="7">
    <location>
        <begin position="196"/>
        <end position="213"/>
    </location>
</feature>
<reference evidence="10 11" key="1">
    <citation type="submission" date="2020-08" db="EMBL/GenBank/DDBJ databases">
        <title>The isolate Caproiciproducens sp. 7D4C2 produces n-caproate at mildly acidic conditions from hexoses: genome and rBOX comparison with related strains and chain-elongating bacteria.</title>
        <authorList>
            <person name="Esquivel-Elizondo S."/>
            <person name="Bagci C."/>
            <person name="Temovska M."/>
            <person name="Jeon B.S."/>
            <person name="Bessarab I."/>
            <person name="Williams R.B.H."/>
            <person name="Huson D.H."/>
            <person name="Angenent L.T."/>
        </authorList>
    </citation>
    <scope>NUCLEOTIDE SEQUENCE [LARGE SCALE GENOMIC DNA]</scope>
    <source>
        <strain evidence="10 11">7D4C2</strain>
    </source>
</reference>
<dbReference type="SUPFAM" id="SSF54631">
    <property type="entry name" value="CBS-domain pair"/>
    <property type="match status" value="1"/>
</dbReference>
<feature type="transmembrane region" description="Helical" evidence="7">
    <location>
        <begin position="260"/>
        <end position="285"/>
    </location>
</feature>
<dbReference type="Gene3D" id="1.20.1250.20">
    <property type="entry name" value="MFS general substrate transporter like domains"/>
    <property type="match status" value="1"/>
</dbReference>
<evidence type="ECO:0000256" key="6">
    <source>
        <dbReference type="PROSITE-ProRule" id="PRU00703"/>
    </source>
</evidence>
<keyword evidence="2" id="KW-0813">Transport</keyword>
<dbReference type="InterPro" id="IPR020846">
    <property type="entry name" value="MFS_dom"/>
</dbReference>
<feature type="transmembrane region" description="Helical" evidence="7">
    <location>
        <begin position="219"/>
        <end position="239"/>
    </location>
</feature>
<protein>
    <submittedName>
        <fullName evidence="10">MFS transporter</fullName>
    </submittedName>
</protein>
<evidence type="ECO:0000256" key="2">
    <source>
        <dbReference type="ARBA" id="ARBA00022448"/>
    </source>
</evidence>
<feature type="transmembrane region" description="Helical" evidence="7">
    <location>
        <begin position="291"/>
        <end position="313"/>
    </location>
</feature>
<dbReference type="PANTHER" id="PTHR42718:SF9">
    <property type="entry name" value="MAJOR FACILITATOR SUPERFAMILY MULTIDRUG TRANSPORTER MFSC"/>
    <property type="match status" value="1"/>
</dbReference>
<dbReference type="SUPFAM" id="SSF103473">
    <property type="entry name" value="MFS general substrate transporter"/>
    <property type="match status" value="1"/>
</dbReference>
<dbReference type="Pfam" id="PF07690">
    <property type="entry name" value="MFS_1"/>
    <property type="match status" value="1"/>
</dbReference>
<dbReference type="InterPro" id="IPR046342">
    <property type="entry name" value="CBS_dom_sf"/>
</dbReference>
<gene>
    <name evidence="10" type="ORF">HCR03_15055</name>
</gene>
<comment type="subcellular location">
    <subcellularLocation>
        <location evidence="1">Cell membrane</location>
        <topology evidence="1">Multi-pass membrane protein</topology>
    </subcellularLocation>
</comment>
<evidence type="ECO:0000313" key="11">
    <source>
        <dbReference type="Proteomes" id="UP000515909"/>
    </source>
</evidence>
<evidence type="ECO:0000256" key="3">
    <source>
        <dbReference type="ARBA" id="ARBA00022692"/>
    </source>
</evidence>
<feature type="transmembrane region" description="Helical" evidence="7">
    <location>
        <begin position="134"/>
        <end position="157"/>
    </location>
</feature>
<feature type="transmembrane region" description="Helical" evidence="7">
    <location>
        <begin position="432"/>
        <end position="452"/>
    </location>
</feature>
<evidence type="ECO:0000256" key="1">
    <source>
        <dbReference type="ARBA" id="ARBA00004651"/>
    </source>
</evidence>
<dbReference type="AlphaFoldDB" id="A0A7G8T8R9"/>
<dbReference type="InterPro" id="IPR011701">
    <property type="entry name" value="MFS"/>
</dbReference>
<dbReference type="InterPro" id="IPR036259">
    <property type="entry name" value="MFS_trans_sf"/>
</dbReference>
<dbReference type="GO" id="GO:0022857">
    <property type="term" value="F:transmembrane transporter activity"/>
    <property type="evidence" value="ECO:0007669"/>
    <property type="project" value="InterPro"/>
</dbReference>
<keyword evidence="6" id="KW-0129">CBS domain</keyword>